<evidence type="ECO:0000256" key="1">
    <source>
        <dbReference type="SAM" id="SignalP"/>
    </source>
</evidence>
<evidence type="ECO:0008006" key="4">
    <source>
        <dbReference type="Google" id="ProtNLM"/>
    </source>
</evidence>
<dbReference type="OrthoDB" id="1467467at2"/>
<keyword evidence="1" id="KW-0732">Signal</keyword>
<protein>
    <recommendedName>
        <fullName evidence="4">Outer membrane protein beta-barrel domain-containing protein</fullName>
    </recommendedName>
</protein>
<evidence type="ECO:0000313" key="3">
    <source>
        <dbReference type="Proteomes" id="UP000005953"/>
    </source>
</evidence>
<sequence>MKKFLFTFASLVVAHFFVLSALANASSAPERGFGIAANSAWNGQVLPIRTIITGFYHQGMNQIDLGLGFHPFIRQEQSIASADLNYKLFPNGRDNPLNLYLLANLSYIYTSRATFYPARYHYLFLLGGYGLELNGPAGTYLDTNVSFGGFTYKKDSENPASSYLDAEQFFKELGSTVSLQVGVGYRF</sequence>
<gene>
    <name evidence="2" type="ORF">MED297_21272</name>
</gene>
<evidence type="ECO:0000313" key="2">
    <source>
        <dbReference type="EMBL" id="EAR11460.1"/>
    </source>
</evidence>
<dbReference type="EMBL" id="AAOE01000001">
    <property type="protein sequence ID" value="EAR11460.1"/>
    <property type="molecule type" value="Genomic_DNA"/>
</dbReference>
<dbReference type="Proteomes" id="UP000005953">
    <property type="component" value="Unassembled WGS sequence"/>
</dbReference>
<dbReference type="AlphaFoldDB" id="A4BA09"/>
<feature type="signal peptide" evidence="1">
    <location>
        <begin position="1"/>
        <end position="25"/>
    </location>
</feature>
<accession>A4BA09</accession>
<keyword evidence="3" id="KW-1185">Reference proteome</keyword>
<reference evidence="2 3" key="1">
    <citation type="submission" date="2006-02" db="EMBL/GenBank/DDBJ databases">
        <authorList>
            <person name="Pinhassi J."/>
            <person name="Pedros-Alio C."/>
            <person name="Ferriera S."/>
            <person name="Johnson J."/>
            <person name="Kravitz S."/>
            <person name="Halpern A."/>
            <person name="Remington K."/>
            <person name="Beeson K."/>
            <person name="Tran B."/>
            <person name="Rogers Y.-H."/>
            <person name="Friedman R."/>
            <person name="Venter J.C."/>
        </authorList>
    </citation>
    <scope>NUCLEOTIDE SEQUENCE [LARGE SCALE GENOMIC DNA]</scope>
    <source>
        <strain evidence="2 3">MED297</strain>
    </source>
</reference>
<dbReference type="HOGENOM" id="CLU_1487371_0_0_6"/>
<dbReference type="RefSeq" id="WP_008045132.1">
    <property type="nucleotide sequence ID" value="NZ_CH724151.1"/>
</dbReference>
<proteinExistence type="predicted"/>
<organism evidence="2 3">
    <name type="scientific">Reinekea blandensis MED297</name>
    <dbReference type="NCBI Taxonomy" id="314283"/>
    <lineage>
        <taxon>Bacteria</taxon>
        <taxon>Pseudomonadati</taxon>
        <taxon>Pseudomonadota</taxon>
        <taxon>Gammaproteobacteria</taxon>
        <taxon>Oceanospirillales</taxon>
        <taxon>Saccharospirillaceae</taxon>
        <taxon>Reinekea</taxon>
    </lineage>
</organism>
<name>A4BA09_9GAMM</name>
<comment type="caution">
    <text evidence="2">The sequence shown here is derived from an EMBL/GenBank/DDBJ whole genome shotgun (WGS) entry which is preliminary data.</text>
</comment>
<feature type="chain" id="PRO_5002666536" description="Outer membrane protein beta-barrel domain-containing protein" evidence="1">
    <location>
        <begin position="26"/>
        <end position="187"/>
    </location>
</feature>